<sequence>MTVHDFIVIYNESFKYIKDKYGAEALKDLWSTISKQWCTHLDGLVKEKGLEGMVEYWDGDDGTLGREQAVYSIKLENGLFTGIMHKCPSVGELVERNREICSGVPDYCDHCMALYAPIAEKYGIKMLWSIEHDSNGVCQGRCKWSAYQTPL</sequence>
<gene>
    <name evidence="1" type="ORF">DFR58_13620</name>
</gene>
<proteinExistence type="predicted"/>
<evidence type="ECO:0008006" key="3">
    <source>
        <dbReference type="Google" id="ProtNLM"/>
    </source>
</evidence>
<reference evidence="1 2" key="1">
    <citation type="submission" date="2018-07" db="EMBL/GenBank/DDBJ databases">
        <title>Genomic Encyclopedia of Type Strains, Phase IV (KMG-IV): sequencing the most valuable type-strain genomes for metagenomic binning, comparative biology and taxonomic classification.</title>
        <authorList>
            <person name="Goeker M."/>
        </authorList>
    </citation>
    <scope>NUCLEOTIDE SEQUENCE [LARGE SCALE GENOMIC DNA]</scope>
    <source>
        <strain evidence="1 2">DSM 27016</strain>
    </source>
</reference>
<dbReference type="AlphaFoldDB" id="A0A369APG6"/>
<name>A0A369APG6_9FIRM</name>
<dbReference type="OrthoDB" id="1119271at2"/>
<dbReference type="RefSeq" id="WP_114299891.1">
    <property type="nucleotide sequence ID" value="NZ_QPJT01000036.1"/>
</dbReference>
<protein>
    <recommendedName>
        <fullName evidence="3">L-2-amino-thiazoline-4-carboxylic acid hydrolase-like protein</fullName>
    </recommendedName>
</protein>
<evidence type="ECO:0000313" key="1">
    <source>
        <dbReference type="EMBL" id="RCX09344.1"/>
    </source>
</evidence>
<dbReference type="Proteomes" id="UP000253034">
    <property type="component" value="Unassembled WGS sequence"/>
</dbReference>
<organism evidence="1 2">
    <name type="scientific">Anaerobacterium chartisolvens</name>
    <dbReference type="NCBI Taxonomy" id="1297424"/>
    <lineage>
        <taxon>Bacteria</taxon>
        <taxon>Bacillati</taxon>
        <taxon>Bacillota</taxon>
        <taxon>Clostridia</taxon>
        <taxon>Eubacteriales</taxon>
        <taxon>Oscillospiraceae</taxon>
        <taxon>Anaerobacterium</taxon>
    </lineage>
</organism>
<keyword evidence="2" id="KW-1185">Reference proteome</keyword>
<dbReference type="EMBL" id="QPJT01000036">
    <property type="protein sequence ID" value="RCX09344.1"/>
    <property type="molecule type" value="Genomic_DNA"/>
</dbReference>
<comment type="caution">
    <text evidence="1">The sequence shown here is derived from an EMBL/GenBank/DDBJ whole genome shotgun (WGS) entry which is preliminary data.</text>
</comment>
<accession>A0A369APG6</accession>
<evidence type="ECO:0000313" key="2">
    <source>
        <dbReference type="Proteomes" id="UP000253034"/>
    </source>
</evidence>